<protein>
    <submittedName>
        <fullName evidence="1">Uncharacterized protein</fullName>
    </submittedName>
</protein>
<sequence length="94" mass="10765">MFKKKGENKNGESVPMASNIENIDITKGMFTEDGKSFISYVDVDFNEYRRKMDNKVVRTNVTLPNWLKQKADKEGMNLSKTLQEALISKMGVSR</sequence>
<evidence type="ECO:0000313" key="1">
    <source>
        <dbReference type="EMBL" id="MCP1101873.1"/>
    </source>
</evidence>
<evidence type="ECO:0000313" key="2">
    <source>
        <dbReference type="Proteomes" id="UP001523566"/>
    </source>
</evidence>
<gene>
    <name evidence="1" type="ORF">NK125_05515</name>
</gene>
<dbReference type="EMBL" id="JAMZFW010000006">
    <property type="protein sequence ID" value="MCP1101873.1"/>
    <property type="molecule type" value="Genomic_DNA"/>
</dbReference>
<proteinExistence type="predicted"/>
<keyword evidence="2" id="KW-1185">Reference proteome</keyword>
<dbReference type="Proteomes" id="UP001523566">
    <property type="component" value="Unassembled WGS sequence"/>
</dbReference>
<reference evidence="1 2" key="1">
    <citation type="journal article" date="2022" name="Genome Biol. Evol.">
        <title>Host diet, physiology and behaviors set the stage for Lachnospiraceae cladogenesis.</title>
        <authorList>
            <person name="Vera-Ponce De Leon A."/>
            <person name="Schneider M."/>
            <person name="Jahnes B.C."/>
            <person name="Sadowski V."/>
            <person name="Camuy-Velez L.A."/>
            <person name="Duan J."/>
            <person name="Sabree Z.L."/>
        </authorList>
    </citation>
    <scope>NUCLEOTIDE SEQUENCE [LARGE SCALE GENOMIC DNA]</scope>
    <source>
        <strain evidence="1 2">PAL113</strain>
    </source>
</reference>
<dbReference type="RefSeq" id="WP_262065662.1">
    <property type="nucleotide sequence ID" value="NZ_JAMXOD010000006.1"/>
</dbReference>
<accession>A0ABT1E7S3</accession>
<comment type="caution">
    <text evidence="1">The sequence shown here is derived from an EMBL/GenBank/DDBJ whole genome shotgun (WGS) entry which is preliminary data.</text>
</comment>
<organism evidence="1 2">
    <name type="scientific">Aequitasia blattaphilus</name>
    <dbReference type="NCBI Taxonomy" id="2949332"/>
    <lineage>
        <taxon>Bacteria</taxon>
        <taxon>Bacillati</taxon>
        <taxon>Bacillota</taxon>
        <taxon>Clostridia</taxon>
        <taxon>Lachnospirales</taxon>
        <taxon>Lachnospiraceae</taxon>
        <taxon>Aequitasia</taxon>
    </lineage>
</organism>
<name>A0ABT1E7S3_9FIRM</name>